<reference evidence="2 3" key="1">
    <citation type="submission" date="2024-02" db="EMBL/GenBank/DDBJ databases">
        <title>De novo assembly and annotation of 12 fungi associated with fruit tree decline syndrome in Ontario, Canada.</title>
        <authorList>
            <person name="Sulman M."/>
            <person name="Ellouze W."/>
            <person name="Ilyukhin E."/>
        </authorList>
    </citation>
    <scope>NUCLEOTIDE SEQUENCE [LARGE SCALE GENOMIC DNA]</scope>
    <source>
        <strain evidence="2 3">M11/M66-122</strain>
    </source>
</reference>
<evidence type="ECO:0000256" key="1">
    <source>
        <dbReference type="SAM" id="MobiDB-lite"/>
    </source>
</evidence>
<evidence type="ECO:0000313" key="3">
    <source>
        <dbReference type="Proteomes" id="UP001320420"/>
    </source>
</evidence>
<gene>
    <name evidence="2" type="ORF">SLS62_000500</name>
</gene>
<organism evidence="2 3">
    <name type="scientific">Diatrype stigma</name>
    <dbReference type="NCBI Taxonomy" id="117547"/>
    <lineage>
        <taxon>Eukaryota</taxon>
        <taxon>Fungi</taxon>
        <taxon>Dikarya</taxon>
        <taxon>Ascomycota</taxon>
        <taxon>Pezizomycotina</taxon>
        <taxon>Sordariomycetes</taxon>
        <taxon>Xylariomycetidae</taxon>
        <taxon>Xylariales</taxon>
        <taxon>Diatrypaceae</taxon>
        <taxon>Diatrype</taxon>
    </lineage>
</organism>
<protein>
    <submittedName>
        <fullName evidence="2">Uncharacterized protein</fullName>
    </submittedName>
</protein>
<accession>A0AAN9UXQ1</accession>
<dbReference type="AlphaFoldDB" id="A0AAN9UXQ1"/>
<proteinExistence type="predicted"/>
<dbReference type="Proteomes" id="UP001320420">
    <property type="component" value="Unassembled WGS sequence"/>
</dbReference>
<keyword evidence="3" id="KW-1185">Reference proteome</keyword>
<sequence>MSIESRQQAKKKRKAERMDSDLDVAEAAPSRILRDRDRKKPTRYIQFKVARMALIDPSDTGTKDKDKDGKTG</sequence>
<comment type="caution">
    <text evidence="2">The sequence shown here is derived from an EMBL/GenBank/DDBJ whole genome shotgun (WGS) entry which is preliminary data.</text>
</comment>
<feature type="region of interest" description="Disordered" evidence="1">
    <location>
        <begin position="1"/>
        <end position="42"/>
    </location>
</feature>
<name>A0AAN9UXQ1_9PEZI</name>
<evidence type="ECO:0000313" key="2">
    <source>
        <dbReference type="EMBL" id="KAK7757485.1"/>
    </source>
</evidence>
<dbReference type="EMBL" id="JAKJXP020000002">
    <property type="protein sequence ID" value="KAK7757485.1"/>
    <property type="molecule type" value="Genomic_DNA"/>
</dbReference>